<dbReference type="Proteomes" id="UP001060771">
    <property type="component" value="Chromosome"/>
</dbReference>
<reference evidence="2" key="1">
    <citation type="journal article" date="2014" name="Int. J. Syst. Evol. Microbiol.">
        <title>Complete genome sequence of Corynebacterium casei LMG S-19264T (=DSM 44701T), isolated from a smear-ripened cheese.</title>
        <authorList>
            <consortium name="US DOE Joint Genome Institute (JGI-PGF)"/>
            <person name="Walter F."/>
            <person name="Albersmeier A."/>
            <person name="Kalinowski J."/>
            <person name="Ruckert C."/>
        </authorList>
    </citation>
    <scope>NUCLEOTIDE SEQUENCE</scope>
    <source>
        <strain evidence="2">JCM 11219</strain>
    </source>
</reference>
<organism evidence="2 3">
    <name type="scientific">Vulcanisaeta souniana JCM 11219</name>
    <dbReference type="NCBI Taxonomy" id="1293586"/>
    <lineage>
        <taxon>Archaea</taxon>
        <taxon>Thermoproteota</taxon>
        <taxon>Thermoprotei</taxon>
        <taxon>Thermoproteales</taxon>
        <taxon>Thermoproteaceae</taxon>
        <taxon>Vulcanisaeta</taxon>
    </lineage>
</organism>
<dbReference type="AlphaFoldDB" id="A0A830EKJ6"/>
<dbReference type="EMBL" id="AP026830">
    <property type="protein sequence ID" value="BDR92219.1"/>
    <property type="molecule type" value="Genomic_DNA"/>
</dbReference>
<accession>A0A830EKJ6</accession>
<reference evidence="1" key="4">
    <citation type="journal article" date="2023" name="Microbiol. Resour. Announc.">
        <title>Complete Genome Sequence of Vulcanisaeta souniana Strain IC-059, a Hyperthermophilic Archaeon Isolated from Hot Spring Water in Japan.</title>
        <authorList>
            <person name="Kato S."/>
            <person name="Itoh T."/>
            <person name="Wu L."/>
            <person name="Ma J."/>
            <person name="Ohkuma M."/>
        </authorList>
    </citation>
    <scope>NUCLEOTIDE SEQUENCE</scope>
    <source>
        <strain evidence="1">JCM 11219</strain>
    </source>
</reference>
<evidence type="ECO:0000313" key="3">
    <source>
        <dbReference type="Proteomes" id="UP000657075"/>
    </source>
</evidence>
<name>A0A830EKJ6_9CREN</name>
<sequence>MDRLSIIRTVRDYLARGDIEGLRRWLDDVEPQLTNAINQARARRERALTRATKPIEDRGRVKCFDEADLYWAFSKQTLRRLGIE</sequence>
<keyword evidence="4" id="KW-1185">Reference proteome</keyword>
<gene>
    <name evidence="2" type="ORF">GCM10007112_23690</name>
    <name evidence="1" type="ORF">Vsou_13120</name>
</gene>
<evidence type="ECO:0000313" key="1">
    <source>
        <dbReference type="EMBL" id="BDR92219.1"/>
    </source>
</evidence>
<reference evidence="4" key="3">
    <citation type="submission" date="2022-09" db="EMBL/GenBank/DDBJ databases">
        <title>Complete genome sequence of Vulcanisaeta souniana.</title>
        <authorList>
            <person name="Kato S."/>
            <person name="Itoh T."/>
            <person name="Ohkuma M."/>
        </authorList>
    </citation>
    <scope>NUCLEOTIDE SEQUENCE [LARGE SCALE GENOMIC DNA]</scope>
    <source>
        <strain evidence="4">JCM 11219</strain>
    </source>
</reference>
<reference evidence="2" key="2">
    <citation type="submission" date="2020-09" db="EMBL/GenBank/DDBJ databases">
        <authorList>
            <person name="Sun Q."/>
            <person name="Ohkuma M."/>
        </authorList>
    </citation>
    <scope>NUCLEOTIDE SEQUENCE</scope>
    <source>
        <strain evidence="2">JCM 11219</strain>
    </source>
</reference>
<evidence type="ECO:0000313" key="2">
    <source>
        <dbReference type="EMBL" id="GGI85984.1"/>
    </source>
</evidence>
<dbReference type="RefSeq" id="WP_188604110.1">
    <property type="nucleotide sequence ID" value="NZ_AP026830.1"/>
</dbReference>
<dbReference type="GeneID" id="76206863"/>
<proteinExistence type="predicted"/>
<evidence type="ECO:0000313" key="4">
    <source>
        <dbReference type="Proteomes" id="UP001060771"/>
    </source>
</evidence>
<dbReference type="Proteomes" id="UP000657075">
    <property type="component" value="Unassembled WGS sequence"/>
</dbReference>
<dbReference type="EMBL" id="BMNM01000014">
    <property type="protein sequence ID" value="GGI85984.1"/>
    <property type="molecule type" value="Genomic_DNA"/>
</dbReference>
<protein>
    <submittedName>
        <fullName evidence="2">Uncharacterized protein</fullName>
    </submittedName>
</protein>